<keyword evidence="4" id="KW-0460">Magnesium</keyword>
<keyword evidence="4" id="KW-0698">rRNA processing</keyword>
<keyword evidence="4" id="KW-0694">RNA-binding</keyword>
<keyword evidence="7" id="KW-1185">Reference proteome</keyword>
<evidence type="ECO:0000313" key="6">
    <source>
        <dbReference type="EMBL" id="AFS79288.1"/>
    </source>
</evidence>
<proteinExistence type="inferred from homology"/>
<dbReference type="Proteomes" id="UP000006094">
    <property type="component" value="Chromosome"/>
</dbReference>
<keyword evidence="4" id="KW-0963">Cytoplasm</keyword>
<evidence type="ECO:0000256" key="4">
    <source>
        <dbReference type="HAMAP-Rule" id="MF_01468"/>
    </source>
</evidence>
<dbReference type="PATRIC" id="fig|1128398.3.peg.2364"/>
<dbReference type="GO" id="GO:0006364">
    <property type="term" value="P:rRNA processing"/>
    <property type="evidence" value="ECO:0007669"/>
    <property type="project" value="UniProtKB-UniRule"/>
</dbReference>
<dbReference type="HAMAP" id="MF_01468">
    <property type="entry name" value="RNase_Mini_III"/>
    <property type="match status" value="1"/>
</dbReference>
<feature type="domain" description="RNase III" evidence="5">
    <location>
        <begin position="35"/>
        <end position="130"/>
    </location>
</feature>
<dbReference type="AlphaFoldDB" id="K0AZR1"/>
<comment type="function">
    <text evidence="4">Involved in correct processing of both the 5' and 3' ends of 23S rRNA precursor. Processes 30S rRNA precursor transcript even in absence of ribonuclease 3 (Rnc); Rnc processes 30S rRNA into smaller rRNA precursors.</text>
</comment>
<dbReference type="HOGENOM" id="CLU_091169_2_1_9"/>
<dbReference type="PIRSF" id="PIRSF005520">
    <property type="entry name" value="UCP005520"/>
    <property type="match status" value="1"/>
</dbReference>
<dbReference type="GO" id="GO:0005737">
    <property type="term" value="C:cytoplasm"/>
    <property type="evidence" value="ECO:0007669"/>
    <property type="project" value="UniProtKB-SubCell"/>
</dbReference>
<gene>
    <name evidence="4" type="primary">mrnC</name>
    <name evidence="6" type="ordered locus">Curi_c22860</name>
</gene>
<dbReference type="GO" id="GO:0004525">
    <property type="term" value="F:ribonuclease III activity"/>
    <property type="evidence" value="ECO:0007669"/>
    <property type="project" value="InterPro"/>
</dbReference>
<keyword evidence="1 4" id="KW-0540">Nuclease</keyword>
<dbReference type="EC" id="3.1.26.-" evidence="4"/>
<sequence>MEESVVSMSDEYTKGIEMLVEQLNIKDVRQLSPLQLAYIGDAVYELLVRTYILSKKNISVHHLHKEAIKYVKAKAQRDILFSIEENLTEEEWNVVKRGRNAKSGTVPKNADLQDYKYSTGFEALIGFLYLLKRYDRLDEIFNMIIKQH</sequence>
<dbReference type="EMBL" id="CP003326">
    <property type="protein sequence ID" value="AFS79288.1"/>
    <property type="molecule type" value="Genomic_DNA"/>
</dbReference>
<comment type="subcellular location">
    <subcellularLocation>
        <location evidence="4">Cytoplasm</location>
    </subcellularLocation>
</comment>
<dbReference type="PANTHER" id="PTHR34276:SF1">
    <property type="entry name" value="MINI-RIBONUCLEASE 3"/>
    <property type="match status" value="1"/>
</dbReference>
<name>K0AZR1_GOTA9</name>
<dbReference type="PANTHER" id="PTHR34276">
    <property type="entry name" value="MINI-RIBONUCLEASE 3"/>
    <property type="match status" value="1"/>
</dbReference>
<dbReference type="SUPFAM" id="SSF69065">
    <property type="entry name" value="RNase III domain-like"/>
    <property type="match status" value="1"/>
</dbReference>
<keyword evidence="2 4" id="KW-0255">Endonuclease</keyword>
<keyword evidence="3 4" id="KW-0378">Hydrolase</keyword>
<protein>
    <recommendedName>
        <fullName evidence="4">Mini-ribonuclease 3</fullName>
        <shortName evidence="4">Mini-3</shortName>
        <shortName evidence="4">Mini-RNase 3</shortName>
        <ecNumber evidence="4">3.1.26.-</ecNumber>
    </recommendedName>
    <alternativeName>
        <fullName evidence="4">Mini-RNase III</fullName>
        <shortName evidence="4">Mini-III</shortName>
    </alternativeName>
</protein>
<dbReference type="Gene3D" id="1.10.1520.10">
    <property type="entry name" value="Ribonuclease III domain"/>
    <property type="match status" value="1"/>
</dbReference>
<dbReference type="GO" id="GO:0019843">
    <property type="term" value="F:rRNA binding"/>
    <property type="evidence" value="ECO:0007669"/>
    <property type="project" value="UniProtKB-UniRule"/>
</dbReference>
<organism evidence="6 7">
    <name type="scientific">Gottschalkia acidurici (strain ATCC 7906 / DSM 604 / BCRC 14475 / CIP 104303 / KCTC 5404 / NCIMB 10678 / 9a)</name>
    <name type="common">Clostridium acidurici</name>
    <dbReference type="NCBI Taxonomy" id="1128398"/>
    <lineage>
        <taxon>Bacteria</taxon>
        <taxon>Bacillati</taxon>
        <taxon>Bacillota</taxon>
        <taxon>Tissierellia</taxon>
        <taxon>Tissierellales</taxon>
        <taxon>Gottschalkiaceae</taxon>
        <taxon>Gottschalkia</taxon>
    </lineage>
</organism>
<evidence type="ECO:0000259" key="5">
    <source>
        <dbReference type="Pfam" id="PF00636"/>
    </source>
</evidence>
<evidence type="ECO:0000256" key="3">
    <source>
        <dbReference type="ARBA" id="ARBA00022801"/>
    </source>
</evidence>
<evidence type="ECO:0000256" key="2">
    <source>
        <dbReference type="ARBA" id="ARBA00022759"/>
    </source>
</evidence>
<comment type="subunit">
    <text evidence="4">Homodimer.</text>
</comment>
<reference evidence="6 7" key="1">
    <citation type="journal article" date="2012" name="PLoS ONE">
        <title>The purine-utilizing bacterium Clostridium acidurici 9a: a genome-guided metabolic reconsideration.</title>
        <authorList>
            <person name="Hartwich K."/>
            <person name="Poehlein A."/>
            <person name="Daniel R."/>
        </authorList>
    </citation>
    <scope>NUCLEOTIDE SEQUENCE [LARGE SCALE GENOMIC DNA]</scope>
    <source>
        <strain evidence="7">ATCC 7906 / DSM 604 / BCRC 14475 / CIP 104303 / KCTC 5404 / NCIMB 10678 / 9a</strain>
    </source>
</reference>
<comment type="similarity">
    <text evidence="4">Belongs to the MrnC RNase family.</text>
</comment>
<dbReference type="STRING" id="1128398.Curi_c22860"/>
<evidence type="ECO:0000313" key="7">
    <source>
        <dbReference type="Proteomes" id="UP000006094"/>
    </source>
</evidence>
<accession>K0AZR1</accession>
<dbReference type="InterPro" id="IPR008226">
    <property type="entry name" value="Mini3_fam"/>
</dbReference>
<dbReference type="InterPro" id="IPR036389">
    <property type="entry name" value="RNase_III_sf"/>
</dbReference>
<dbReference type="InterPro" id="IPR000999">
    <property type="entry name" value="RNase_III_dom"/>
</dbReference>
<dbReference type="eggNOG" id="COG1939">
    <property type="taxonomic scope" value="Bacteria"/>
</dbReference>
<dbReference type="Pfam" id="PF00636">
    <property type="entry name" value="Ribonuclease_3"/>
    <property type="match status" value="1"/>
</dbReference>
<evidence type="ECO:0000256" key="1">
    <source>
        <dbReference type="ARBA" id="ARBA00022722"/>
    </source>
</evidence>
<comment type="cofactor">
    <cofactor evidence="4">
        <name>Mg(2+)</name>
        <dbReference type="ChEBI" id="CHEBI:18420"/>
    </cofactor>
</comment>
<dbReference type="KEGG" id="cad:Curi_c22860"/>
<keyword evidence="4" id="KW-0690">Ribosome biogenesis</keyword>
<keyword evidence="4" id="KW-0699">rRNA-binding</keyword>
<feature type="active site" evidence="4">
    <location>
        <position position="41"/>
    </location>
</feature>